<gene>
    <name evidence="3" type="ORF">UFOPK2131_00331</name>
</gene>
<keyword evidence="1" id="KW-1133">Transmembrane helix</keyword>
<feature type="domain" description="DUF3566" evidence="2">
    <location>
        <begin position="20"/>
        <end position="134"/>
    </location>
</feature>
<dbReference type="Pfam" id="PF12089">
    <property type="entry name" value="DUF3566"/>
    <property type="match status" value="1"/>
</dbReference>
<feature type="transmembrane region" description="Helical" evidence="1">
    <location>
        <begin position="96"/>
        <end position="122"/>
    </location>
</feature>
<sequence length="136" mass="14305">MSDAPARKSRFGYRPAPAQKQVALKLVKIEVWSAIKAGFFVTVAAGIATVVGFFALWLVVGQIGLFASLNSLLSGVFGDGGVDIEQELSLPRVMSFAATLAIVNVILGTALTGLYAMIFNVIGKITGGIAIRFTNN</sequence>
<dbReference type="EMBL" id="CAEZVT010000019">
    <property type="protein sequence ID" value="CAB4631719.1"/>
    <property type="molecule type" value="Genomic_DNA"/>
</dbReference>
<evidence type="ECO:0000256" key="1">
    <source>
        <dbReference type="SAM" id="Phobius"/>
    </source>
</evidence>
<organism evidence="3">
    <name type="scientific">freshwater metagenome</name>
    <dbReference type="NCBI Taxonomy" id="449393"/>
    <lineage>
        <taxon>unclassified sequences</taxon>
        <taxon>metagenomes</taxon>
        <taxon>ecological metagenomes</taxon>
    </lineage>
</organism>
<name>A0A6J6J6L0_9ZZZZ</name>
<protein>
    <submittedName>
        <fullName evidence="3">Unannotated protein</fullName>
    </submittedName>
</protein>
<accession>A0A6J6J6L0</accession>
<keyword evidence="1" id="KW-0812">Transmembrane</keyword>
<evidence type="ECO:0000259" key="2">
    <source>
        <dbReference type="Pfam" id="PF12089"/>
    </source>
</evidence>
<dbReference type="AlphaFoldDB" id="A0A6J6J6L0"/>
<proteinExistence type="predicted"/>
<dbReference type="InterPro" id="IPR021949">
    <property type="entry name" value="DUF3566_TM"/>
</dbReference>
<keyword evidence="1" id="KW-0472">Membrane</keyword>
<evidence type="ECO:0000313" key="3">
    <source>
        <dbReference type="EMBL" id="CAB4631719.1"/>
    </source>
</evidence>
<feature type="transmembrane region" description="Helical" evidence="1">
    <location>
        <begin position="37"/>
        <end position="60"/>
    </location>
</feature>
<reference evidence="3" key="1">
    <citation type="submission" date="2020-05" db="EMBL/GenBank/DDBJ databases">
        <authorList>
            <person name="Chiriac C."/>
            <person name="Salcher M."/>
            <person name="Ghai R."/>
            <person name="Kavagutti S V."/>
        </authorList>
    </citation>
    <scope>NUCLEOTIDE SEQUENCE</scope>
</reference>